<dbReference type="Pfam" id="PF00254">
    <property type="entry name" value="FKBP_C"/>
    <property type="match status" value="1"/>
</dbReference>
<dbReference type="PROSITE" id="PS50059">
    <property type="entry name" value="FKBP_PPIASE"/>
    <property type="match status" value="1"/>
</dbReference>
<evidence type="ECO:0000256" key="1">
    <source>
        <dbReference type="ARBA" id="ARBA00000971"/>
    </source>
</evidence>
<evidence type="ECO:0000313" key="9">
    <source>
        <dbReference type="Proteomes" id="UP001515480"/>
    </source>
</evidence>
<evidence type="ECO:0000256" key="3">
    <source>
        <dbReference type="ARBA" id="ARBA00023110"/>
    </source>
</evidence>
<dbReference type="EC" id="5.2.1.8" evidence="2 5"/>
<feature type="chain" id="PRO_5044281657" description="peptidylprolyl isomerase" evidence="6">
    <location>
        <begin position="18"/>
        <end position="185"/>
    </location>
</feature>
<proteinExistence type="predicted"/>
<keyword evidence="3 5" id="KW-0697">Rotamase</keyword>
<name>A0AB34IHN5_PRYPA</name>
<dbReference type="InterPro" id="IPR001179">
    <property type="entry name" value="PPIase_FKBP_dom"/>
</dbReference>
<dbReference type="GO" id="GO:0003755">
    <property type="term" value="F:peptidyl-prolyl cis-trans isomerase activity"/>
    <property type="evidence" value="ECO:0007669"/>
    <property type="project" value="UniProtKB-KW"/>
</dbReference>
<dbReference type="PANTHER" id="PTHR43811:SF19">
    <property type="entry name" value="39 KDA FK506-BINDING NUCLEAR PROTEIN"/>
    <property type="match status" value="1"/>
</dbReference>
<evidence type="ECO:0000256" key="2">
    <source>
        <dbReference type="ARBA" id="ARBA00013194"/>
    </source>
</evidence>
<keyword evidence="4 5" id="KW-0413">Isomerase</keyword>
<evidence type="ECO:0000256" key="6">
    <source>
        <dbReference type="SAM" id="SignalP"/>
    </source>
</evidence>
<sequence>MLSPLPLLAALLLPSPPTPPPRALGRRDAILSGASLAALAAAPGGALAATQRKFYVTDGGVKYFDLQEGECKLFNVACTPRRGDLVKIKYKAFLSNGKMFDSSEGPGRKPLAAKFGSGVLLPGWEEAMETMKEGGTRVIQVPPKLAYGEKGVRIETKDGSVEYLVPPNETLQFELTLLQVAAPPP</sequence>
<feature type="domain" description="PPIase FKBP-type" evidence="7">
    <location>
        <begin position="83"/>
        <end position="181"/>
    </location>
</feature>
<organism evidence="8 9">
    <name type="scientific">Prymnesium parvum</name>
    <name type="common">Toxic golden alga</name>
    <dbReference type="NCBI Taxonomy" id="97485"/>
    <lineage>
        <taxon>Eukaryota</taxon>
        <taxon>Haptista</taxon>
        <taxon>Haptophyta</taxon>
        <taxon>Prymnesiophyceae</taxon>
        <taxon>Prymnesiales</taxon>
        <taxon>Prymnesiaceae</taxon>
        <taxon>Prymnesium</taxon>
    </lineage>
</organism>
<comment type="catalytic activity">
    <reaction evidence="1 5">
        <text>[protein]-peptidylproline (omega=180) = [protein]-peptidylproline (omega=0)</text>
        <dbReference type="Rhea" id="RHEA:16237"/>
        <dbReference type="Rhea" id="RHEA-COMP:10747"/>
        <dbReference type="Rhea" id="RHEA-COMP:10748"/>
        <dbReference type="ChEBI" id="CHEBI:83833"/>
        <dbReference type="ChEBI" id="CHEBI:83834"/>
        <dbReference type="EC" id="5.2.1.8"/>
    </reaction>
</comment>
<feature type="signal peptide" evidence="6">
    <location>
        <begin position="1"/>
        <end position="17"/>
    </location>
</feature>
<keyword evidence="6" id="KW-0732">Signal</keyword>
<keyword evidence="9" id="KW-1185">Reference proteome</keyword>
<evidence type="ECO:0000256" key="4">
    <source>
        <dbReference type="ARBA" id="ARBA00023235"/>
    </source>
</evidence>
<accession>A0AB34IHN5</accession>
<gene>
    <name evidence="8" type="ORF">AB1Y20_013863</name>
</gene>
<dbReference type="SUPFAM" id="SSF54534">
    <property type="entry name" value="FKBP-like"/>
    <property type="match status" value="1"/>
</dbReference>
<comment type="caution">
    <text evidence="8">The sequence shown here is derived from an EMBL/GenBank/DDBJ whole genome shotgun (WGS) entry which is preliminary data.</text>
</comment>
<dbReference type="PANTHER" id="PTHR43811">
    <property type="entry name" value="FKBP-TYPE PEPTIDYL-PROLYL CIS-TRANS ISOMERASE FKPA"/>
    <property type="match status" value="1"/>
</dbReference>
<reference evidence="8 9" key="1">
    <citation type="journal article" date="2024" name="Science">
        <title>Giant polyketide synthase enzymes in the biosynthesis of giant marine polyether toxins.</title>
        <authorList>
            <person name="Fallon T.R."/>
            <person name="Shende V.V."/>
            <person name="Wierzbicki I.H."/>
            <person name="Pendleton A.L."/>
            <person name="Watervoot N.F."/>
            <person name="Auber R.P."/>
            <person name="Gonzalez D.J."/>
            <person name="Wisecaver J.H."/>
            <person name="Moore B.S."/>
        </authorList>
    </citation>
    <scope>NUCLEOTIDE SEQUENCE [LARGE SCALE GENOMIC DNA]</scope>
    <source>
        <strain evidence="8 9">12B1</strain>
    </source>
</reference>
<dbReference type="EMBL" id="JBGBPQ010000027">
    <property type="protein sequence ID" value="KAL1498542.1"/>
    <property type="molecule type" value="Genomic_DNA"/>
</dbReference>
<dbReference type="AlphaFoldDB" id="A0AB34IHN5"/>
<protein>
    <recommendedName>
        <fullName evidence="2 5">peptidylprolyl isomerase</fullName>
        <ecNumber evidence="2 5">5.2.1.8</ecNumber>
    </recommendedName>
</protein>
<evidence type="ECO:0000256" key="5">
    <source>
        <dbReference type="PROSITE-ProRule" id="PRU00277"/>
    </source>
</evidence>
<dbReference type="InterPro" id="IPR046357">
    <property type="entry name" value="PPIase_dom_sf"/>
</dbReference>
<dbReference type="Proteomes" id="UP001515480">
    <property type="component" value="Unassembled WGS sequence"/>
</dbReference>
<evidence type="ECO:0000313" key="8">
    <source>
        <dbReference type="EMBL" id="KAL1498542.1"/>
    </source>
</evidence>
<dbReference type="Gene3D" id="3.10.50.40">
    <property type="match status" value="1"/>
</dbReference>
<evidence type="ECO:0000259" key="7">
    <source>
        <dbReference type="PROSITE" id="PS50059"/>
    </source>
</evidence>